<evidence type="ECO:0000313" key="5">
    <source>
        <dbReference type="Proteomes" id="UP001319921"/>
    </source>
</evidence>
<dbReference type="InterPro" id="IPR029058">
    <property type="entry name" value="AB_hydrolase_fold"/>
</dbReference>
<dbReference type="Gene3D" id="3.40.50.1820">
    <property type="entry name" value="alpha/beta hydrolase"/>
    <property type="match status" value="1"/>
</dbReference>
<evidence type="ECO:0000259" key="2">
    <source>
        <dbReference type="Pfam" id="PF00326"/>
    </source>
</evidence>
<dbReference type="Pfam" id="PF22173">
    <property type="entry name" value="APH-like_N"/>
    <property type="match status" value="1"/>
</dbReference>
<dbReference type="PANTHER" id="PTHR42776">
    <property type="entry name" value="SERINE PEPTIDASE S9 FAMILY MEMBER"/>
    <property type="match status" value="1"/>
</dbReference>
<gene>
    <name evidence="4" type="ORF">SACC_10700</name>
</gene>
<dbReference type="RefSeq" id="WP_229572001.1">
    <property type="nucleotide sequence ID" value="NZ_AP025226.1"/>
</dbReference>
<keyword evidence="5" id="KW-1185">Reference proteome</keyword>
<dbReference type="Gene3D" id="2.130.10.150">
    <property type="entry name" value="Peptidase/esterase 'gauge' domain"/>
    <property type="match status" value="1"/>
</dbReference>
<name>A0AAQ4CQH2_9CREN</name>
<keyword evidence="1" id="KW-0378">Hydrolase</keyword>
<sequence length="565" mass="63293">MEYSELVRILEDLVRLPIYGIIGKLKDTPILLSTVEGKVSISALIGDKLRVLTKEPIASSAIPKSHLDFVPFTRDVEKGKELHSIHIVNLKGEEYEVASPKLRIFSLAYDEKNIAFIGSSQSESSLYVIEGGKIRKIANVPPFSFVTDLNGEYIIGSGVLKGNPKSQEFFVADLSGNISIFTPKDGSINTAYYIKDNKIYIISDYENPGESYWVYTFDFQKYERVEFPEKDIYNYKAVELYYNPEDLLIIAKRDGQSKLFFNGKMLNTLDGTIRGATKIGDNVYFAHSSLATPYRVYKLNLRNNKTEVIISNKEVDIGKVEYVKIRNGDIEVPTWIIRANKPTKIGIVYVHGGPWAEVDNGWNLLIAPLVYAGFNVVAPNYRGSTGYGSKFNLMNIGDPGGGDLSDVVRARDYAIENGIAEKIGIMGYSYGGYITLLALGKLPDKWDFGIAGASVADWVEMYDLSDSFFKSFMEVLFMGKNLDLMKDRSPITYVNNVKAPLCIIHSQNDTRTPLVPVLRYVQELQKGGKTFEFHVIPNLGHAIYKIDDAIDLLLPALIFLKKLFG</sequence>
<dbReference type="KEGG" id="scas:SACC_10700"/>
<protein>
    <submittedName>
        <fullName evidence="4">Acylaminoacyl-peptidase</fullName>
    </submittedName>
</protein>
<feature type="domain" description="Acylamino-acid-releasing enzyme-like N-terminal" evidence="3">
    <location>
        <begin position="30"/>
        <end position="297"/>
    </location>
</feature>
<proteinExistence type="predicted"/>
<dbReference type="PANTHER" id="PTHR42776:SF27">
    <property type="entry name" value="DIPEPTIDYL PEPTIDASE FAMILY MEMBER 6"/>
    <property type="match status" value="1"/>
</dbReference>
<accession>A0AAQ4CQH2</accession>
<dbReference type="EMBL" id="AP025226">
    <property type="protein sequence ID" value="BDB98053.1"/>
    <property type="molecule type" value="Genomic_DNA"/>
</dbReference>
<dbReference type="AlphaFoldDB" id="A0AAQ4CQH2"/>
<dbReference type="Pfam" id="PF00326">
    <property type="entry name" value="Peptidase_S9"/>
    <property type="match status" value="1"/>
</dbReference>
<dbReference type="SUPFAM" id="SSF53474">
    <property type="entry name" value="alpha/beta-Hydrolases"/>
    <property type="match status" value="1"/>
</dbReference>
<dbReference type="GeneID" id="68865815"/>
<dbReference type="InterPro" id="IPR054035">
    <property type="entry name" value="APH-like_N"/>
</dbReference>
<evidence type="ECO:0000259" key="3">
    <source>
        <dbReference type="Pfam" id="PF22173"/>
    </source>
</evidence>
<dbReference type="GO" id="GO:0004252">
    <property type="term" value="F:serine-type endopeptidase activity"/>
    <property type="evidence" value="ECO:0007669"/>
    <property type="project" value="TreeGrafter"/>
</dbReference>
<dbReference type="GO" id="GO:0006508">
    <property type="term" value="P:proteolysis"/>
    <property type="evidence" value="ECO:0007669"/>
    <property type="project" value="InterPro"/>
</dbReference>
<organism evidence="4 5">
    <name type="scientific">Saccharolobus caldissimus</name>
    <dbReference type="NCBI Taxonomy" id="1702097"/>
    <lineage>
        <taxon>Archaea</taxon>
        <taxon>Thermoproteota</taxon>
        <taxon>Thermoprotei</taxon>
        <taxon>Sulfolobales</taxon>
        <taxon>Sulfolobaceae</taxon>
        <taxon>Saccharolobus</taxon>
    </lineage>
</organism>
<feature type="domain" description="Peptidase S9 prolyl oligopeptidase catalytic" evidence="2">
    <location>
        <begin position="368"/>
        <end position="565"/>
    </location>
</feature>
<evidence type="ECO:0000256" key="1">
    <source>
        <dbReference type="ARBA" id="ARBA00022801"/>
    </source>
</evidence>
<dbReference type="Proteomes" id="UP001319921">
    <property type="component" value="Chromosome"/>
</dbReference>
<reference evidence="4 5" key="1">
    <citation type="journal article" date="2022" name="Microbiol. Resour. Announc.">
        <title>Complete Genome Sequence of the Hyperthermophilic and Acidophilic Archaeon Saccharolobus caldissimus Strain HS-3T.</title>
        <authorList>
            <person name="Sakai H.D."/>
            <person name="Kurosawa N."/>
        </authorList>
    </citation>
    <scope>NUCLEOTIDE SEQUENCE [LARGE SCALE GENOMIC DNA]</scope>
    <source>
        <strain evidence="4 5">JCM32116</strain>
    </source>
</reference>
<dbReference type="InterPro" id="IPR001375">
    <property type="entry name" value="Peptidase_S9_cat"/>
</dbReference>
<dbReference type="SUPFAM" id="SSF50993">
    <property type="entry name" value="Peptidase/esterase 'gauge' domain"/>
    <property type="match status" value="1"/>
</dbReference>
<evidence type="ECO:0000313" key="4">
    <source>
        <dbReference type="EMBL" id="BDB98053.1"/>
    </source>
</evidence>